<sequence>MSDSFPQKENPLLPLSGIRVIDLSRALAGPYCTALLADMGADVIKIETVTGGDSSRSWPPFDGDHSLYFDSTNRNKKSISLDLYSDAGRELLAGLLADADALVENFKPGTMEKMGLAAERLRAINPRLIVSSITGYGTAGPWKDRAGLDQVIQATSGLTSVTGRSAEETYRVGIPIVDITTGMVSAFALVSALYARARGGDAHNVSTSLFETALGLSAFQGQTALTLDRAPEPQGNNHPTIAPYGAFATASDDIVVAVATESQWAAFCSVIGRIDLAEEPRFATGRDRALHREELNDLITRELSTRPATAWIEELNGVGIPSGPVFDYVQAVSSDQARALGLIAETRRADGTQLRVLRGPVSIDRVPTPVRQAPPALGEHSREILSDMGLDDEQINRLMAEGIVREPAVLAPSGATA</sequence>
<dbReference type="InterPro" id="IPR023606">
    <property type="entry name" value="CoA-Trfase_III_dom_1_sf"/>
</dbReference>
<dbReference type="Gene3D" id="3.40.50.10540">
    <property type="entry name" value="Crotonobetainyl-coa:carnitine coa-transferase, domain 1"/>
    <property type="match status" value="1"/>
</dbReference>
<dbReference type="SUPFAM" id="SSF89796">
    <property type="entry name" value="CoA-transferase family III (CaiB/BaiF)"/>
    <property type="match status" value="1"/>
</dbReference>
<name>A0ABU2BL23_9MICC</name>
<comment type="caution">
    <text evidence="2">The sequence shown here is derived from an EMBL/GenBank/DDBJ whole genome shotgun (WGS) entry which is preliminary data.</text>
</comment>
<dbReference type="PANTHER" id="PTHR48207:SF3">
    <property type="entry name" value="SUCCINATE--HYDROXYMETHYLGLUTARATE COA-TRANSFERASE"/>
    <property type="match status" value="1"/>
</dbReference>
<evidence type="ECO:0000313" key="3">
    <source>
        <dbReference type="Proteomes" id="UP001183817"/>
    </source>
</evidence>
<keyword evidence="3" id="KW-1185">Reference proteome</keyword>
<dbReference type="InterPro" id="IPR044855">
    <property type="entry name" value="CoA-Trfase_III_dom3_sf"/>
</dbReference>
<proteinExistence type="predicted"/>
<dbReference type="PANTHER" id="PTHR48207">
    <property type="entry name" value="SUCCINATE--HYDROXYMETHYLGLUTARATE COA-TRANSFERASE"/>
    <property type="match status" value="1"/>
</dbReference>
<gene>
    <name evidence="2" type="ORF">J2S64_002692</name>
</gene>
<dbReference type="Gene3D" id="3.30.1540.10">
    <property type="entry name" value="formyl-coa transferase, domain 3"/>
    <property type="match status" value="1"/>
</dbReference>
<dbReference type="RefSeq" id="WP_302264190.1">
    <property type="nucleotide sequence ID" value="NZ_BAAAWO010000001.1"/>
</dbReference>
<dbReference type="EMBL" id="JAVDYI010000001">
    <property type="protein sequence ID" value="MDR7359001.1"/>
    <property type="molecule type" value="Genomic_DNA"/>
</dbReference>
<protein>
    <submittedName>
        <fullName evidence="2">Crotonobetainyl-CoA:carnitine CoA-transferase CaiB-like acyl-CoA transferase</fullName>
    </submittedName>
</protein>
<dbReference type="Proteomes" id="UP001183817">
    <property type="component" value="Unassembled WGS sequence"/>
</dbReference>
<dbReference type="InterPro" id="IPR003673">
    <property type="entry name" value="CoA-Trfase_fam_III"/>
</dbReference>
<dbReference type="InterPro" id="IPR050483">
    <property type="entry name" value="CoA-transferase_III_domain"/>
</dbReference>
<evidence type="ECO:0000256" key="1">
    <source>
        <dbReference type="ARBA" id="ARBA00022679"/>
    </source>
</evidence>
<dbReference type="Pfam" id="PF02515">
    <property type="entry name" value="CoA_transf_3"/>
    <property type="match status" value="1"/>
</dbReference>
<organism evidence="2 3">
    <name type="scientific">Paeniglutamicibacter sulfureus</name>
    <dbReference type="NCBI Taxonomy" id="43666"/>
    <lineage>
        <taxon>Bacteria</taxon>
        <taxon>Bacillati</taxon>
        <taxon>Actinomycetota</taxon>
        <taxon>Actinomycetes</taxon>
        <taxon>Micrococcales</taxon>
        <taxon>Micrococcaceae</taxon>
        <taxon>Paeniglutamicibacter</taxon>
    </lineage>
</organism>
<accession>A0ABU2BL23</accession>
<evidence type="ECO:0000313" key="2">
    <source>
        <dbReference type="EMBL" id="MDR7359001.1"/>
    </source>
</evidence>
<keyword evidence="1" id="KW-0808">Transferase</keyword>
<reference evidence="2 3" key="1">
    <citation type="submission" date="2023-07" db="EMBL/GenBank/DDBJ databases">
        <title>Sequencing the genomes of 1000 actinobacteria strains.</title>
        <authorList>
            <person name="Klenk H.-P."/>
        </authorList>
    </citation>
    <scope>NUCLEOTIDE SEQUENCE [LARGE SCALE GENOMIC DNA]</scope>
    <source>
        <strain evidence="2 3">DSM 20167</strain>
    </source>
</reference>